<keyword evidence="5" id="KW-1185">Reference proteome</keyword>
<evidence type="ECO:0000259" key="3">
    <source>
        <dbReference type="Pfam" id="PF05225"/>
    </source>
</evidence>
<protein>
    <recommendedName>
        <fullName evidence="3">HTH psq-type domain-containing protein</fullName>
    </recommendedName>
</protein>
<dbReference type="SUPFAM" id="SSF46689">
    <property type="entry name" value="Homeodomain-like"/>
    <property type="match status" value="1"/>
</dbReference>
<dbReference type="InterPro" id="IPR009057">
    <property type="entry name" value="Homeodomain-like_sf"/>
</dbReference>
<dbReference type="EMBL" id="JBJJXI010000182">
    <property type="protein sequence ID" value="KAL3383716.1"/>
    <property type="molecule type" value="Genomic_DNA"/>
</dbReference>
<evidence type="ECO:0000256" key="2">
    <source>
        <dbReference type="SAM" id="MobiDB-lite"/>
    </source>
</evidence>
<feature type="domain" description="HTH psq-type" evidence="3">
    <location>
        <begin position="16"/>
        <end position="52"/>
    </location>
</feature>
<dbReference type="GO" id="GO:0005634">
    <property type="term" value="C:nucleus"/>
    <property type="evidence" value="ECO:0007669"/>
    <property type="project" value="UniProtKB-SubCell"/>
</dbReference>
<sequence length="376" mass="42123">MVGHYKKKNTKRTWSDESMYRAVELVMQGTSVSVAAKEFGIPRSTLQIKFNEAQVKNNIDAALEVKPYGYRRTFTADQGIALSNYIQNMETKLHGLASRDVMKLAFDFAVKAFAKAAKAETAINSFKKCGISPFNRDVFDEEDFATIGKDASPSSNNGSISHYEQMLHEINETEELVGLDATALSEEINDYEPIIHLPLRVFKNAVNAMQIFIIAANKFLPGHNLNATSAAIKQINFSSNDSINSRESSQESSSKVISVEPSTKTSDKPKARKKGKAAIITSKEYKTSLIDQKSRTIAKKPSENKSRKKLIHKKENSSESVLMEVESPSINYGNNINDVNYMNNGFRHFQVFSNNMDMNINCNEENIHPDICNYEC</sequence>
<comment type="caution">
    <text evidence="4">The sequence shown here is derived from an EMBL/GenBank/DDBJ whole genome shotgun (WGS) entry which is preliminary data.</text>
</comment>
<dbReference type="Pfam" id="PF05225">
    <property type="entry name" value="HTH_psq"/>
    <property type="match status" value="1"/>
</dbReference>
<feature type="region of interest" description="Disordered" evidence="2">
    <location>
        <begin position="292"/>
        <end position="320"/>
    </location>
</feature>
<dbReference type="Proteomes" id="UP001627154">
    <property type="component" value="Unassembled WGS sequence"/>
</dbReference>
<accession>A0ABD2VT68</accession>
<dbReference type="AlphaFoldDB" id="A0ABD2VT68"/>
<comment type="subcellular location">
    <subcellularLocation>
        <location evidence="1">Nucleus</location>
    </subcellularLocation>
</comment>
<dbReference type="InterPro" id="IPR007889">
    <property type="entry name" value="HTH_Psq"/>
</dbReference>
<dbReference type="Gene3D" id="1.10.10.60">
    <property type="entry name" value="Homeodomain-like"/>
    <property type="match status" value="1"/>
</dbReference>
<evidence type="ECO:0000313" key="4">
    <source>
        <dbReference type="EMBL" id="KAL3383716.1"/>
    </source>
</evidence>
<name>A0ABD2VT68_9HYME</name>
<reference evidence="4 5" key="1">
    <citation type="journal article" date="2024" name="bioRxiv">
        <title>A reference genome for Trichogramma kaykai: A tiny desert-dwelling parasitoid wasp with competing sex-ratio distorters.</title>
        <authorList>
            <person name="Culotta J."/>
            <person name="Lindsey A.R."/>
        </authorList>
    </citation>
    <scope>NUCLEOTIDE SEQUENCE [LARGE SCALE GENOMIC DNA]</scope>
    <source>
        <strain evidence="4 5">KSX58</strain>
    </source>
</reference>
<gene>
    <name evidence="4" type="ORF">TKK_020384</name>
</gene>
<evidence type="ECO:0000256" key="1">
    <source>
        <dbReference type="ARBA" id="ARBA00004123"/>
    </source>
</evidence>
<proteinExistence type="predicted"/>
<feature type="region of interest" description="Disordered" evidence="2">
    <location>
        <begin position="241"/>
        <end position="277"/>
    </location>
</feature>
<organism evidence="4 5">
    <name type="scientific">Trichogramma kaykai</name>
    <dbReference type="NCBI Taxonomy" id="54128"/>
    <lineage>
        <taxon>Eukaryota</taxon>
        <taxon>Metazoa</taxon>
        <taxon>Ecdysozoa</taxon>
        <taxon>Arthropoda</taxon>
        <taxon>Hexapoda</taxon>
        <taxon>Insecta</taxon>
        <taxon>Pterygota</taxon>
        <taxon>Neoptera</taxon>
        <taxon>Endopterygota</taxon>
        <taxon>Hymenoptera</taxon>
        <taxon>Apocrita</taxon>
        <taxon>Proctotrupomorpha</taxon>
        <taxon>Chalcidoidea</taxon>
        <taxon>Trichogrammatidae</taxon>
        <taxon>Trichogramma</taxon>
    </lineage>
</organism>
<feature type="compositionally biased region" description="Low complexity" evidence="2">
    <location>
        <begin position="241"/>
        <end position="260"/>
    </location>
</feature>
<evidence type="ECO:0000313" key="5">
    <source>
        <dbReference type="Proteomes" id="UP001627154"/>
    </source>
</evidence>